<accession>A0A645A9E8</accession>
<proteinExistence type="predicted"/>
<name>A0A645A9E8_9ZZZZ</name>
<sequence>MLCAASVLLSCEDNSLEQTSLITVQAEVTTRATSVQDEDATNSVSPVVFTGNDISWFDTKTGEIKFTKSFNPYDLAVFQKLNFYLDGKLLFTVNTYVQPIHSFASNDLVLYLEADGKCYLHDCYPLSIIDTDPTVKVNKEKRSESWNKFVNQLKSEKKIKR</sequence>
<dbReference type="EMBL" id="VSSQ01012479">
    <property type="protein sequence ID" value="MPM49328.1"/>
    <property type="molecule type" value="Genomic_DNA"/>
</dbReference>
<organism evidence="1">
    <name type="scientific">bioreactor metagenome</name>
    <dbReference type="NCBI Taxonomy" id="1076179"/>
    <lineage>
        <taxon>unclassified sequences</taxon>
        <taxon>metagenomes</taxon>
        <taxon>ecological metagenomes</taxon>
    </lineage>
</organism>
<protein>
    <submittedName>
        <fullName evidence="1">Uncharacterized protein</fullName>
    </submittedName>
</protein>
<dbReference type="AlphaFoldDB" id="A0A645A9E8"/>
<gene>
    <name evidence="1" type="ORF">SDC9_96057</name>
</gene>
<comment type="caution">
    <text evidence="1">The sequence shown here is derived from an EMBL/GenBank/DDBJ whole genome shotgun (WGS) entry which is preliminary data.</text>
</comment>
<evidence type="ECO:0000313" key="1">
    <source>
        <dbReference type="EMBL" id="MPM49328.1"/>
    </source>
</evidence>
<reference evidence="1" key="1">
    <citation type="submission" date="2019-08" db="EMBL/GenBank/DDBJ databases">
        <authorList>
            <person name="Kucharzyk K."/>
            <person name="Murdoch R.W."/>
            <person name="Higgins S."/>
            <person name="Loffler F."/>
        </authorList>
    </citation>
    <scope>NUCLEOTIDE SEQUENCE</scope>
</reference>